<keyword evidence="1" id="KW-0175">Coiled coil</keyword>
<evidence type="ECO:0000256" key="1">
    <source>
        <dbReference type="SAM" id="Coils"/>
    </source>
</evidence>
<evidence type="ECO:0000313" key="2">
    <source>
        <dbReference type="EMBL" id="CAB4127496.1"/>
    </source>
</evidence>
<protein>
    <submittedName>
        <fullName evidence="2">Uncharacterized protein</fullName>
    </submittedName>
</protein>
<sequence>MNNLAISFASLVKNHKGLFKSEKQAEFLLKMCQEHMTFIAPGNVGRYGYCMYYICDEKGVVRVEKSLQSKGGVTVTWERGGEGKVTVQDTKEIKRLKRELKQFQKALEDGLNYAWADPIMGEEVARTRKENIEKIIKRLLELGVI</sequence>
<gene>
    <name evidence="2" type="ORF">UFOVP84_216</name>
</gene>
<reference evidence="2" key="1">
    <citation type="submission" date="2020-04" db="EMBL/GenBank/DDBJ databases">
        <authorList>
            <person name="Chiriac C."/>
            <person name="Salcher M."/>
            <person name="Ghai R."/>
            <person name="Kavagutti S V."/>
        </authorList>
    </citation>
    <scope>NUCLEOTIDE SEQUENCE</scope>
</reference>
<dbReference type="EMBL" id="LR796208">
    <property type="protein sequence ID" value="CAB4127496.1"/>
    <property type="molecule type" value="Genomic_DNA"/>
</dbReference>
<accession>A0A6J5L2H0</accession>
<organism evidence="2">
    <name type="scientific">uncultured Caudovirales phage</name>
    <dbReference type="NCBI Taxonomy" id="2100421"/>
    <lineage>
        <taxon>Viruses</taxon>
        <taxon>Duplodnaviria</taxon>
        <taxon>Heunggongvirae</taxon>
        <taxon>Uroviricota</taxon>
        <taxon>Caudoviricetes</taxon>
        <taxon>Peduoviridae</taxon>
        <taxon>Maltschvirus</taxon>
        <taxon>Maltschvirus maltsch</taxon>
    </lineage>
</organism>
<feature type="coiled-coil region" evidence="1">
    <location>
        <begin position="86"/>
        <end position="113"/>
    </location>
</feature>
<proteinExistence type="predicted"/>
<name>A0A6J5L2H0_9CAUD</name>